<keyword evidence="6 8" id="KW-0472">Membrane</keyword>
<evidence type="ECO:0000256" key="7">
    <source>
        <dbReference type="ARBA" id="ARBA00044273"/>
    </source>
</evidence>
<keyword evidence="11" id="KW-1185">Reference proteome</keyword>
<dbReference type="CDD" id="cd17502">
    <property type="entry name" value="MFS_Azr1_MDR_like"/>
    <property type="match status" value="1"/>
</dbReference>
<feature type="transmembrane region" description="Helical" evidence="8">
    <location>
        <begin position="87"/>
        <end position="106"/>
    </location>
</feature>
<feature type="transmembrane region" description="Helical" evidence="8">
    <location>
        <begin position="430"/>
        <end position="448"/>
    </location>
</feature>
<dbReference type="GO" id="GO:0005886">
    <property type="term" value="C:plasma membrane"/>
    <property type="evidence" value="ECO:0007669"/>
    <property type="project" value="UniProtKB-SubCell"/>
</dbReference>
<dbReference type="PANTHER" id="PTHR23501">
    <property type="entry name" value="MAJOR FACILITATOR SUPERFAMILY"/>
    <property type="match status" value="1"/>
</dbReference>
<keyword evidence="4 8" id="KW-0812">Transmembrane</keyword>
<dbReference type="InterPro" id="IPR036259">
    <property type="entry name" value="MFS_trans_sf"/>
</dbReference>
<dbReference type="SUPFAM" id="SSF103473">
    <property type="entry name" value="MFS general substrate transporter"/>
    <property type="match status" value="1"/>
</dbReference>
<feature type="transmembrane region" description="Helical" evidence="8">
    <location>
        <begin position="149"/>
        <end position="167"/>
    </location>
</feature>
<evidence type="ECO:0000313" key="11">
    <source>
        <dbReference type="Proteomes" id="UP000597444"/>
    </source>
</evidence>
<feature type="transmembrane region" description="Helical" evidence="8">
    <location>
        <begin position="362"/>
        <end position="381"/>
    </location>
</feature>
<keyword evidence="2" id="KW-0813">Transport</keyword>
<feature type="transmembrane region" description="Helical" evidence="8">
    <location>
        <begin position="58"/>
        <end position="75"/>
    </location>
</feature>
<reference evidence="10" key="1">
    <citation type="submission" date="2020-10" db="EMBL/GenBank/DDBJ databases">
        <title>Taxonomic study of unclassified bacteria belonging to the class Ktedonobacteria.</title>
        <authorList>
            <person name="Yabe S."/>
            <person name="Wang C.M."/>
            <person name="Zheng Y."/>
            <person name="Sakai Y."/>
            <person name="Cavaletti L."/>
            <person name="Monciardini P."/>
            <person name="Donadio S."/>
        </authorList>
    </citation>
    <scope>NUCLEOTIDE SEQUENCE</scope>
    <source>
        <strain evidence="10">ID150040</strain>
    </source>
</reference>
<gene>
    <name evidence="10" type="ORF">KSF_093250</name>
</gene>
<dbReference type="PROSITE" id="PS00216">
    <property type="entry name" value="SUGAR_TRANSPORT_1"/>
    <property type="match status" value="1"/>
</dbReference>
<evidence type="ECO:0000256" key="3">
    <source>
        <dbReference type="ARBA" id="ARBA00022475"/>
    </source>
</evidence>
<evidence type="ECO:0000313" key="10">
    <source>
        <dbReference type="EMBL" id="GHO99277.1"/>
    </source>
</evidence>
<feature type="transmembrane region" description="Helical" evidence="8">
    <location>
        <begin position="226"/>
        <end position="247"/>
    </location>
</feature>
<keyword evidence="5 8" id="KW-1133">Transmembrane helix</keyword>
<comment type="subcellular location">
    <subcellularLocation>
        <location evidence="1">Cell membrane</location>
        <topology evidence="1">Multi-pass membrane protein</topology>
    </subcellularLocation>
</comment>
<dbReference type="AlphaFoldDB" id="A0A8J3N5H1"/>
<accession>A0A8J3N5H1</accession>
<proteinExistence type="predicted"/>
<dbReference type="InterPro" id="IPR005829">
    <property type="entry name" value="Sugar_transporter_CS"/>
</dbReference>
<dbReference type="InterPro" id="IPR020846">
    <property type="entry name" value="MFS_dom"/>
</dbReference>
<dbReference type="GO" id="GO:0022857">
    <property type="term" value="F:transmembrane transporter activity"/>
    <property type="evidence" value="ECO:0007669"/>
    <property type="project" value="InterPro"/>
</dbReference>
<dbReference type="Gene3D" id="1.20.1250.20">
    <property type="entry name" value="MFS general substrate transporter like domains"/>
    <property type="match status" value="1"/>
</dbReference>
<dbReference type="InterPro" id="IPR011701">
    <property type="entry name" value="MFS"/>
</dbReference>
<dbReference type="PROSITE" id="PS50850">
    <property type="entry name" value="MFS"/>
    <property type="match status" value="1"/>
</dbReference>
<organism evidence="10 11">
    <name type="scientific">Reticulibacter mediterranei</name>
    <dbReference type="NCBI Taxonomy" id="2778369"/>
    <lineage>
        <taxon>Bacteria</taxon>
        <taxon>Bacillati</taxon>
        <taxon>Chloroflexota</taxon>
        <taxon>Ktedonobacteria</taxon>
        <taxon>Ktedonobacterales</taxon>
        <taxon>Reticulibacteraceae</taxon>
        <taxon>Reticulibacter</taxon>
    </lineage>
</organism>
<evidence type="ECO:0000256" key="4">
    <source>
        <dbReference type="ARBA" id="ARBA00022692"/>
    </source>
</evidence>
<protein>
    <recommendedName>
        <fullName evidence="7">MFS-type drug efflux transporter P55</fullName>
    </recommendedName>
</protein>
<evidence type="ECO:0000256" key="8">
    <source>
        <dbReference type="SAM" id="Phobius"/>
    </source>
</evidence>
<feature type="transmembrane region" description="Helical" evidence="8">
    <location>
        <begin position="336"/>
        <end position="355"/>
    </location>
</feature>
<feature type="transmembrane region" description="Helical" evidence="8">
    <location>
        <begin position="187"/>
        <end position="206"/>
    </location>
</feature>
<feature type="transmembrane region" description="Helical" evidence="8">
    <location>
        <begin position="253"/>
        <end position="276"/>
    </location>
</feature>
<keyword evidence="3" id="KW-1003">Cell membrane</keyword>
<dbReference type="RefSeq" id="WP_220209924.1">
    <property type="nucleotide sequence ID" value="NZ_BNJK01000002.1"/>
</dbReference>
<evidence type="ECO:0000256" key="6">
    <source>
        <dbReference type="ARBA" id="ARBA00023136"/>
    </source>
</evidence>
<comment type="caution">
    <text evidence="10">The sequence shown here is derived from an EMBL/GenBank/DDBJ whole genome shotgun (WGS) entry which is preliminary data.</text>
</comment>
<evidence type="ECO:0000256" key="2">
    <source>
        <dbReference type="ARBA" id="ARBA00022448"/>
    </source>
</evidence>
<dbReference type="Proteomes" id="UP000597444">
    <property type="component" value="Unassembled WGS sequence"/>
</dbReference>
<feature type="transmembrane region" description="Helical" evidence="8">
    <location>
        <begin position="296"/>
        <end position="316"/>
    </location>
</feature>
<sequence>MNTTNPLLQQKRRLHGFVLFCVLAALLCTLFLEALDNTIVGPALPHIVQQFQGTDRYSWVATAYLLTSTIAIPIVGKFSDQFGRKWFLLSGASVFLLGSLLCGLAQNMDQLIVFRGLQGWGAGVGMTLVATTIGDIFPPDERAQWQMSVNIVYALANLFGPGLGGWFTDSGPLLAPMVTVATRWRWIFYLNLPLGIIALATLLIYLPATLSERSSSLTGWEALRRIDLTGTLLCAGATTCLLLGLTWGSSQTYAWASLQVDGILGASAVLLFFFFLAERRAREPILPLHLFRNQIFAADALLALLVYMILLGLAVYLPLFLQGVLGISATSAGMSITPFLICVTVGATLSGWLIAILKRYQVVIIGGTFIMTCGVFLLTQLTSTTGLLAVIVVTSMAGLGIGSIFSVLYVAAQNILPPTQLGVGSGVVRYFGQIGSTLGVALVGMVVNQSLDNSGRNAGDGLATALQHGFLAILVFCVIALLAVFFLKDPSIVQQPGRLPEGQKG</sequence>
<evidence type="ECO:0000256" key="5">
    <source>
        <dbReference type="ARBA" id="ARBA00022989"/>
    </source>
</evidence>
<feature type="domain" description="Major facilitator superfamily (MFS) profile" evidence="9">
    <location>
        <begin position="22"/>
        <end position="492"/>
    </location>
</feature>
<name>A0A8J3N5H1_9CHLR</name>
<feature type="transmembrane region" description="Helical" evidence="8">
    <location>
        <begin position="387"/>
        <end position="410"/>
    </location>
</feature>
<dbReference type="FunFam" id="1.20.1720.10:FF:000004">
    <property type="entry name" value="EmrB/QacA family drug resistance transporter"/>
    <property type="match status" value="1"/>
</dbReference>
<dbReference type="PANTHER" id="PTHR23501:SF191">
    <property type="entry name" value="VACUOLAR BASIC AMINO ACID TRANSPORTER 4"/>
    <property type="match status" value="1"/>
</dbReference>
<feature type="transmembrane region" description="Helical" evidence="8">
    <location>
        <begin position="468"/>
        <end position="487"/>
    </location>
</feature>
<feature type="transmembrane region" description="Helical" evidence="8">
    <location>
        <begin position="118"/>
        <end position="137"/>
    </location>
</feature>
<evidence type="ECO:0000259" key="9">
    <source>
        <dbReference type="PROSITE" id="PS50850"/>
    </source>
</evidence>
<dbReference type="Pfam" id="PF07690">
    <property type="entry name" value="MFS_1"/>
    <property type="match status" value="1"/>
</dbReference>
<dbReference type="Gene3D" id="1.20.1720.10">
    <property type="entry name" value="Multidrug resistance protein D"/>
    <property type="match status" value="1"/>
</dbReference>
<dbReference type="EMBL" id="BNJK01000002">
    <property type="protein sequence ID" value="GHO99277.1"/>
    <property type="molecule type" value="Genomic_DNA"/>
</dbReference>
<evidence type="ECO:0000256" key="1">
    <source>
        <dbReference type="ARBA" id="ARBA00004651"/>
    </source>
</evidence>